<dbReference type="Pfam" id="PF01990">
    <property type="entry name" value="ATP-synt_F"/>
    <property type="match status" value="1"/>
</dbReference>
<dbReference type="SUPFAM" id="SSF159468">
    <property type="entry name" value="AtpF-like"/>
    <property type="match status" value="1"/>
</dbReference>
<keyword evidence="5" id="KW-1185">Reference proteome</keyword>
<gene>
    <name evidence="4" type="ORF">GCM10007108_00740</name>
</gene>
<comment type="caution">
    <text evidence="4">The sequence shown here is derived from an EMBL/GenBank/DDBJ whole genome shotgun (WGS) entry which is preliminary data.</text>
</comment>
<evidence type="ECO:0000256" key="2">
    <source>
        <dbReference type="ARBA" id="ARBA00022448"/>
    </source>
</evidence>
<name>A0AA37F8K5_9ARCH</name>
<dbReference type="AlphaFoldDB" id="A0AA37F8K5"/>
<reference evidence="4" key="2">
    <citation type="submission" date="2022-09" db="EMBL/GenBank/DDBJ databases">
        <authorList>
            <person name="Sun Q."/>
            <person name="Ohkuma M."/>
        </authorList>
    </citation>
    <scope>NUCLEOTIDE SEQUENCE</scope>
    <source>
        <strain evidence="4">JCM 13583</strain>
    </source>
</reference>
<dbReference type="GO" id="GO:0046961">
    <property type="term" value="F:proton-transporting ATPase activity, rotational mechanism"/>
    <property type="evidence" value="ECO:0007669"/>
    <property type="project" value="InterPro"/>
</dbReference>
<evidence type="ECO:0000313" key="5">
    <source>
        <dbReference type="Proteomes" id="UP000632195"/>
    </source>
</evidence>
<dbReference type="Gene3D" id="3.40.50.10580">
    <property type="entry name" value="ATPase, V1 complex, subunit F"/>
    <property type="match status" value="1"/>
</dbReference>
<sequence length="109" mass="12265">MPLKDSFSGNIAIVAEREIALGFRLIGIEDSFIGTGEEGVRKFEELYRSGKYSLIMLSENLQRFMDRRMLNMVNMSTRPLVVFIPLPGGKEEESVAELAKRVLGVEIGR</sequence>
<protein>
    <submittedName>
        <fullName evidence="4">ATP synthase subunit F</fullName>
    </submittedName>
</protein>
<comment type="similarity">
    <text evidence="1">Belongs to the V-ATPase F subunit family.</text>
</comment>
<proteinExistence type="inferred from homology"/>
<dbReference type="EMBL" id="BMNY01000001">
    <property type="protein sequence ID" value="GGM66407.1"/>
    <property type="molecule type" value="Genomic_DNA"/>
</dbReference>
<organism evidence="4 5">
    <name type="scientific">Thermogymnomonas acidicola</name>
    <dbReference type="NCBI Taxonomy" id="399579"/>
    <lineage>
        <taxon>Archaea</taxon>
        <taxon>Methanobacteriati</taxon>
        <taxon>Thermoplasmatota</taxon>
        <taxon>Thermoplasmata</taxon>
        <taxon>Thermoplasmatales</taxon>
        <taxon>Thermogymnomonas</taxon>
    </lineage>
</organism>
<dbReference type="InterPro" id="IPR008218">
    <property type="entry name" value="ATPase_V1-cplx_f_g_su"/>
</dbReference>
<dbReference type="InterPro" id="IPR036906">
    <property type="entry name" value="ATPase_V1_fsu_sf"/>
</dbReference>
<reference evidence="4" key="1">
    <citation type="journal article" date="2014" name="Int. J. Syst. Evol. Microbiol.">
        <title>Complete genome sequence of Corynebacterium casei LMG S-19264T (=DSM 44701T), isolated from a smear-ripened cheese.</title>
        <authorList>
            <consortium name="US DOE Joint Genome Institute (JGI-PGF)"/>
            <person name="Walter F."/>
            <person name="Albersmeier A."/>
            <person name="Kalinowski J."/>
            <person name="Ruckert C."/>
        </authorList>
    </citation>
    <scope>NUCLEOTIDE SEQUENCE</scope>
    <source>
        <strain evidence="4">JCM 13583</strain>
    </source>
</reference>
<evidence type="ECO:0000256" key="3">
    <source>
        <dbReference type="ARBA" id="ARBA00023065"/>
    </source>
</evidence>
<evidence type="ECO:0000313" key="4">
    <source>
        <dbReference type="EMBL" id="GGM66407.1"/>
    </source>
</evidence>
<accession>A0AA37F8K5</accession>
<dbReference type="Proteomes" id="UP000632195">
    <property type="component" value="Unassembled WGS sequence"/>
</dbReference>
<keyword evidence="2" id="KW-0813">Transport</keyword>
<dbReference type="RefSeq" id="WP_188679348.1">
    <property type="nucleotide sequence ID" value="NZ_BMNY01000001.1"/>
</dbReference>
<evidence type="ECO:0000256" key="1">
    <source>
        <dbReference type="ARBA" id="ARBA00010148"/>
    </source>
</evidence>
<keyword evidence="3" id="KW-0406">Ion transport</keyword>